<reference evidence="1" key="2">
    <citation type="journal article" date="2021" name="Microbiol. Resour. Announc.">
        <title>Complete Genome Sequences of Three Human Oral Treponema parvum Isolates.</title>
        <authorList>
            <person name="Zeng H."/>
            <person name="Watt R.M."/>
        </authorList>
    </citation>
    <scope>NUCLEOTIDE SEQUENCE</scope>
    <source>
        <strain evidence="1">ATCC 700773</strain>
    </source>
</reference>
<dbReference type="RefSeq" id="WP_210117028.1">
    <property type="nucleotide sequence ID" value="NZ_CP054257.1"/>
</dbReference>
<organism evidence="1 2">
    <name type="scientific">Treponema parvum</name>
    <dbReference type="NCBI Taxonomy" id="138851"/>
    <lineage>
        <taxon>Bacteria</taxon>
        <taxon>Pseudomonadati</taxon>
        <taxon>Spirochaetota</taxon>
        <taxon>Spirochaetia</taxon>
        <taxon>Spirochaetales</taxon>
        <taxon>Treponemataceae</taxon>
        <taxon>Treponema</taxon>
    </lineage>
</organism>
<sequence length="67" mass="7645">MFATTGIIQGNKILTDDSSLERYNGRKVIITVLEEETSYNTVSDEKLFTLSDSLIDRNKKAYRELAQ</sequence>
<dbReference type="Proteomes" id="UP000671995">
    <property type="component" value="Chromosome"/>
</dbReference>
<evidence type="ECO:0000313" key="2">
    <source>
        <dbReference type="Proteomes" id="UP000671995"/>
    </source>
</evidence>
<evidence type="ECO:0000313" key="1">
    <source>
        <dbReference type="EMBL" id="QTQ12314.1"/>
    </source>
</evidence>
<name>A0A975IDL6_9SPIR</name>
<protein>
    <submittedName>
        <fullName evidence="1">Uncharacterized protein</fullName>
    </submittedName>
</protein>
<accession>A0A975IDL6</accession>
<dbReference type="AlphaFoldDB" id="A0A975IDL6"/>
<gene>
    <name evidence="1" type="ORF">HRI96_08945</name>
</gene>
<reference evidence="1" key="1">
    <citation type="submission" date="2020-05" db="EMBL/GenBank/DDBJ databases">
        <authorList>
            <person name="Zeng H."/>
            <person name="Chan Y.K."/>
            <person name="Watt R.M."/>
        </authorList>
    </citation>
    <scope>NUCLEOTIDE SEQUENCE</scope>
    <source>
        <strain evidence="1">ATCC 700773</strain>
    </source>
</reference>
<proteinExistence type="predicted"/>
<dbReference type="EMBL" id="CP054257">
    <property type="protein sequence ID" value="QTQ12314.1"/>
    <property type="molecule type" value="Genomic_DNA"/>
</dbReference>